<sequence length="146" mass="16168">MSVYMYEKAGAGVIAQEDSGKSSVQDEQDTSMISMHGDNKGKKKKPRREDLSNSAHNNGSCSGSKQTVTKARTIDNKQFHQPPTQQRVLPNTGRGEPVLDLCMSCQQALVLYRRTAITITITTTTITKQQQQQQQQKATATKKNIL</sequence>
<reference evidence="2 3" key="1">
    <citation type="journal article" date="2021" name="Elife">
        <title>Chloroplast acquisition without the gene transfer in kleptoplastic sea slugs, Plakobranchus ocellatus.</title>
        <authorList>
            <person name="Maeda T."/>
            <person name="Takahashi S."/>
            <person name="Yoshida T."/>
            <person name="Shimamura S."/>
            <person name="Takaki Y."/>
            <person name="Nagai Y."/>
            <person name="Toyoda A."/>
            <person name="Suzuki Y."/>
            <person name="Arimoto A."/>
            <person name="Ishii H."/>
            <person name="Satoh N."/>
            <person name="Nishiyama T."/>
            <person name="Hasebe M."/>
            <person name="Maruyama T."/>
            <person name="Minagawa J."/>
            <person name="Obokata J."/>
            <person name="Shigenobu S."/>
        </authorList>
    </citation>
    <scope>NUCLEOTIDE SEQUENCE [LARGE SCALE GENOMIC DNA]</scope>
</reference>
<feature type="compositionally biased region" description="Polar residues" evidence="1">
    <location>
        <begin position="52"/>
        <end position="70"/>
    </location>
</feature>
<dbReference type="EMBL" id="BLXT01005260">
    <property type="protein sequence ID" value="GFO21500.1"/>
    <property type="molecule type" value="Genomic_DNA"/>
</dbReference>
<organism evidence="2 3">
    <name type="scientific">Plakobranchus ocellatus</name>
    <dbReference type="NCBI Taxonomy" id="259542"/>
    <lineage>
        <taxon>Eukaryota</taxon>
        <taxon>Metazoa</taxon>
        <taxon>Spiralia</taxon>
        <taxon>Lophotrochozoa</taxon>
        <taxon>Mollusca</taxon>
        <taxon>Gastropoda</taxon>
        <taxon>Heterobranchia</taxon>
        <taxon>Euthyneura</taxon>
        <taxon>Panpulmonata</taxon>
        <taxon>Sacoglossa</taxon>
        <taxon>Placobranchoidea</taxon>
        <taxon>Plakobranchidae</taxon>
        <taxon>Plakobranchus</taxon>
    </lineage>
</organism>
<dbReference type="Proteomes" id="UP000735302">
    <property type="component" value="Unassembled WGS sequence"/>
</dbReference>
<gene>
    <name evidence="2" type="ORF">PoB_004800500</name>
</gene>
<proteinExistence type="predicted"/>
<dbReference type="AlphaFoldDB" id="A0AAV4BPW1"/>
<name>A0AAV4BPW1_9GAST</name>
<evidence type="ECO:0000313" key="3">
    <source>
        <dbReference type="Proteomes" id="UP000735302"/>
    </source>
</evidence>
<comment type="caution">
    <text evidence="2">The sequence shown here is derived from an EMBL/GenBank/DDBJ whole genome shotgun (WGS) entry which is preliminary data.</text>
</comment>
<accession>A0AAV4BPW1</accession>
<feature type="compositionally biased region" description="Polar residues" evidence="1">
    <location>
        <begin position="21"/>
        <end position="33"/>
    </location>
</feature>
<protein>
    <submittedName>
        <fullName evidence="2">Uncharacterized protein</fullName>
    </submittedName>
</protein>
<evidence type="ECO:0000313" key="2">
    <source>
        <dbReference type="EMBL" id="GFO21500.1"/>
    </source>
</evidence>
<feature type="compositionally biased region" description="Polar residues" evidence="1">
    <location>
        <begin position="79"/>
        <end position="89"/>
    </location>
</feature>
<keyword evidence="3" id="KW-1185">Reference proteome</keyword>
<feature type="region of interest" description="Disordered" evidence="1">
    <location>
        <begin position="10"/>
        <end position="92"/>
    </location>
</feature>
<evidence type="ECO:0000256" key="1">
    <source>
        <dbReference type="SAM" id="MobiDB-lite"/>
    </source>
</evidence>